<dbReference type="PANTHER" id="PTHR19842">
    <property type="entry name" value="G BETA-LIKE PROTEIN GBL"/>
    <property type="match status" value="1"/>
</dbReference>
<feature type="compositionally biased region" description="Polar residues" evidence="3">
    <location>
        <begin position="195"/>
        <end position="206"/>
    </location>
</feature>
<feature type="compositionally biased region" description="Low complexity" evidence="3">
    <location>
        <begin position="183"/>
        <end position="194"/>
    </location>
</feature>
<dbReference type="InterPro" id="IPR037588">
    <property type="entry name" value="MLST8"/>
</dbReference>
<feature type="region of interest" description="Disordered" evidence="3">
    <location>
        <begin position="904"/>
        <end position="944"/>
    </location>
</feature>
<dbReference type="InterPro" id="IPR015943">
    <property type="entry name" value="WD40/YVTN_repeat-like_dom_sf"/>
</dbReference>
<dbReference type="InterPro" id="IPR001680">
    <property type="entry name" value="WD40_rpt"/>
</dbReference>
<dbReference type="InterPro" id="IPR036322">
    <property type="entry name" value="WD40_repeat_dom_sf"/>
</dbReference>
<evidence type="ECO:0008006" key="6">
    <source>
        <dbReference type="Google" id="ProtNLM"/>
    </source>
</evidence>
<comment type="caution">
    <text evidence="4">The sequence shown here is derived from an EMBL/GenBank/DDBJ whole genome shotgun (WGS) entry which is preliminary data.</text>
</comment>
<dbReference type="SMART" id="SM00320">
    <property type="entry name" value="WD40"/>
    <property type="match status" value="6"/>
</dbReference>
<dbReference type="Proteomes" id="UP001586593">
    <property type="component" value="Unassembled WGS sequence"/>
</dbReference>
<feature type="compositionally biased region" description="Polar residues" evidence="3">
    <location>
        <begin position="909"/>
        <end position="918"/>
    </location>
</feature>
<evidence type="ECO:0000313" key="5">
    <source>
        <dbReference type="Proteomes" id="UP001586593"/>
    </source>
</evidence>
<dbReference type="Pfam" id="PF00400">
    <property type="entry name" value="WD40"/>
    <property type="match status" value="1"/>
</dbReference>
<keyword evidence="5" id="KW-1185">Reference proteome</keyword>
<keyword evidence="2" id="KW-0853">WD repeat</keyword>
<dbReference type="EMBL" id="JAZHXJ010000042">
    <property type="protein sequence ID" value="KAL1879390.1"/>
    <property type="molecule type" value="Genomic_DNA"/>
</dbReference>
<feature type="region of interest" description="Disordered" evidence="3">
    <location>
        <begin position="164"/>
        <end position="237"/>
    </location>
</feature>
<name>A0ABR3XUP6_9PEZI</name>
<evidence type="ECO:0000256" key="3">
    <source>
        <dbReference type="SAM" id="MobiDB-lite"/>
    </source>
</evidence>
<dbReference type="PROSITE" id="PS50082">
    <property type="entry name" value="WD_REPEATS_2"/>
    <property type="match status" value="1"/>
</dbReference>
<comment type="similarity">
    <text evidence="1">Belongs to the WD repeat LST8 family.</text>
</comment>
<evidence type="ECO:0000256" key="1">
    <source>
        <dbReference type="ARBA" id="ARBA00009890"/>
    </source>
</evidence>
<feature type="compositionally biased region" description="Low complexity" evidence="3">
    <location>
        <begin position="209"/>
        <end position="219"/>
    </location>
</feature>
<reference evidence="4 5" key="1">
    <citation type="journal article" date="2024" name="Commun. Biol.">
        <title>Comparative genomic analysis of thermophilic fungi reveals convergent evolutionary adaptations and gene losses.</title>
        <authorList>
            <person name="Steindorff A.S."/>
            <person name="Aguilar-Pontes M.V."/>
            <person name="Robinson A.J."/>
            <person name="Andreopoulos B."/>
            <person name="LaButti K."/>
            <person name="Kuo A."/>
            <person name="Mondo S."/>
            <person name="Riley R."/>
            <person name="Otillar R."/>
            <person name="Haridas S."/>
            <person name="Lipzen A."/>
            <person name="Grimwood J."/>
            <person name="Schmutz J."/>
            <person name="Clum A."/>
            <person name="Reid I.D."/>
            <person name="Moisan M.C."/>
            <person name="Butler G."/>
            <person name="Nguyen T.T.M."/>
            <person name="Dewar K."/>
            <person name="Conant G."/>
            <person name="Drula E."/>
            <person name="Henrissat B."/>
            <person name="Hansel C."/>
            <person name="Singer S."/>
            <person name="Hutchinson M.I."/>
            <person name="de Vries R.P."/>
            <person name="Natvig D.O."/>
            <person name="Powell A.J."/>
            <person name="Tsang A."/>
            <person name="Grigoriev I.V."/>
        </authorList>
    </citation>
    <scope>NUCLEOTIDE SEQUENCE [LARGE SCALE GENOMIC DNA]</scope>
    <source>
        <strain evidence="4 5">ATCC 24622</strain>
    </source>
</reference>
<protein>
    <recommendedName>
        <fullName evidence="6">Rik1-associated factor 1</fullName>
    </recommendedName>
</protein>
<organism evidence="4 5">
    <name type="scientific">Phialemonium thermophilum</name>
    <dbReference type="NCBI Taxonomy" id="223376"/>
    <lineage>
        <taxon>Eukaryota</taxon>
        <taxon>Fungi</taxon>
        <taxon>Dikarya</taxon>
        <taxon>Ascomycota</taxon>
        <taxon>Pezizomycotina</taxon>
        <taxon>Sordariomycetes</taxon>
        <taxon>Sordariomycetidae</taxon>
        <taxon>Cephalothecales</taxon>
        <taxon>Cephalothecaceae</taxon>
        <taxon>Phialemonium</taxon>
    </lineage>
</organism>
<dbReference type="SUPFAM" id="SSF50978">
    <property type="entry name" value="WD40 repeat-like"/>
    <property type="match status" value="1"/>
</dbReference>
<evidence type="ECO:0000256" key="2">
    <source>
        <dbReference type="PROSITE-ProRule" id="PRU00221"/>
    </source>
</evidence>
<feature type="compositionally biased region" description="Basic and acidic residues" evidence="3">
    <location>
        <begin position="931"/>
        <end position="940"/>
    </location>
</feature>
<gene>
    <name evidence="4" type="ORF">VTK73DRAFT_7027</name>
</gene>
<sequence length="1081" mass="121287">MAWTLTPTPSQSGAGAFARRDAIEAADPGLRNGLIPLSASRIEEDEREGPPRKRVRLADQTWKSKADVPSWVYSRLSNCLESQVFPYVDAEISRLRADNIDTGKLALEVIGALTRGNFNTEFKRLGGRVSPQLEEVIALRARRLVREWSKRPVFRIDSLASRTPNAVPSLPFSTSERVENNVSERASGSSSSQSRVPHNSESQQWLMKSPSVVSQVSSPPRVPAWHAETADDATPPRNATYRARSLAWGESDVHEKSDDYTPKDRSRWFRLGPRPYLPASKRRDILRGAHGFFRLDPSTLPLPCVFHVDFTEPEIENVRQLLRRTIGLPTDVSTTDPETDILKILERNVEVLPKLLAEGDQARSIRGRTAADVQAYLADLRKRENAADPSLLCIERDDYYRRGSAARSSRLQSLLLAREIVGHRGYGLMRKMQTFTNQFRNCREDSLELRAEWTNCAGDIATVSWVSNDAFVCGTTEHSDSHNQQYNKPGNLVLGSICDGTLRAYPHHRVVRPIVPRGENSTDAMRQSQDPWLYASVVSSDYDSIHDLFFTSSFDRTVKIWKVEKAGRSMSLLGTWPHGGNVNFVVASKHQSGMVATAADVSTNAVRVYHLNETEVSSSPFWSYSCSRVVDLDGNTVPTDKWAYFPATIQWGLSPEVQHLLLVGYSPRSLTVDDNDIPEDRRASGEICLWDALTRQRRRILSASTQNVFEVLWHPSQPSFIAATSPLGLDVADGVRTQIRVYRISDNPEHGEMVFTAIHTLDCTAADINELTIMPNSLTYCYITAGCTDGKTYVWDTARGDKPIHTLKHGGPLEEFNGDREKEDTGVKFTAWGTTPDRFYTGSSDGVVKVWNVRTEGDPFIRDLLEVPAPVSCGVFSPDRSKLVIGDASGRVFLLSVDENDQKPAELTSVRQPSSLRSRNARRPKLVIPHPEPEPPKVDAEGNPIELESGRDRARAYLQKGQLVLHRNPTIGAVRGPKYAETGLFRREAHSDDDPTKPLLARFDMNQQESLKMFPSRRRELFRPIRAVQGHEKAQMLHRKNLALDLDLSGLPEETMLELRMSRVDLDDVGVPYDFEYEEDS</sequence>
<feature type="compositionally biased region" description="Polar residues" evidence="3">
    <location>
        <begin position="164"/>
        <end position="175"/>
    </location>
</feature>
<accession>A0ABR3XUP6</accession>
<evidence type="ECO:0000313" key="4">
    <source>
        <dbReference type="EMBL" id="KAL1879390.1"/>
    </source>
</evidence>
<feature type="repeat" description="WD" evidence="2">
    <location>
        <begin position="820"/>
        <end position="855"/>
    </location>
</feature>
<proteinExistence type="inferred from homology"/>
<dbReference type="PANTHER" id="PTHR19842:SF2">
    <property type="entry name" value="WD REPEAT PROTEIN (AFU_ORTHOLOGUE AFUA_5G04300)"/>
    <property type="match status" value="1"/>
</dbReference>
<dbReference type="Gene3D" id="2.130.10.10">
    <property type="entry name" value="YVTN repeat-like/Quinoprotein amine dehydrogenase"/>
    <property type="match status" value="1"/>
</dbReference>